<evidence type="ECO:0000256" key="2">
    <source>
        <dbReference type="SAM" id="SignalP"/>
    </source>
</evidence>
<feature type="signal peptide" evidence="2">
    <location>
        <begin position="1"/>
        <end position="19"/>
    </location>
</feature>
<feature type="compositionally biased region" description="Acidic residues" evidence="1">
    <location>
        <begin position="305"/>
        <end position="339"/>
    </location>
</feature>
<accession>A0A9W8SEH9</accession>
<gene>
    <name evidence="3" type="ORF">NW762_001791</name>
</gene>
<sequence length="387" mass="41551">MHFNILLGFGLLAADSALAAPKSKWSTITEYKTELVPNTLVILGTANSTVHANTRHTNIGSAAKDKDEPAVTALETSTVVVTDTKTKHVTKTASVNTTNSVFVTETDLTTRTETNYAVKTLTANATQTTVTTDVALIMAVVSTTDTNTAWTTATVSVNATATVASDTVFLIGTSSTTETELVTATETVYVVNTVVETATAEPALETDEPYLEDIHQLYEEDSVSTTGFDDPARKSAIASITKTALADDDDAPSATKTRSTAIKNSDPPTTSEFSKHKGLLGDVGDNDEEEDEEEDDDTTLASTETEAETTEETDLLATSDDTEEDDLIEEDTTSTEESDPLLASHSTEDGTRGRKILIGYQTQPNQRRNERWGNDWPLFPGDAKRST</sequence>
<name>A0A9W8SEH9_9HYPO</name>
<keyword evidence="2" id="KW-0732">Signal</keyword>
<dbReference type="AlphaFoldDB" id="A0A9W8SEH9"/>
<feature type="compositionally biased region" description="Polar residues" evidence="1">
    <location>
        <begin position="254"/>
        <end position="272"/>
    </location>
</feature>
<dbReference type="Proteomes" id="UP001152049">
    <property type="component" value="Unassembled WGS sequence"/>
</dbReference>
<feature type="compositionally biased region" description="Acidic residues" evidence="1">
    <location>
        <begin position="284"/>
        <end position="298"/>
    </location>
</feature>
<evidence type="ECO:0000313" key="3">
    <source>
        <dbReference type="EMBL" id="KAJ4270118.1"/>
    </source>
</evidence>
<evidence type="ECO:0000313" key="4">
    <source>
        <dbReference type="Proteomes" id="UP001152049"/>
    </source>
</evidence>
<feature type="chain" id="PRO_5040756363" evidence="2">
    <location>
        <begin position="20"/>
        <end position="387"/>
    </location>
</feature>
<feature type="region of interest" description="Disordered" evidence="1">
    <location>
        <begin position="247"/>
        <end position="387"/>
    </location>
</feature>
<keyword evidence="4" id="KW-1185">Reference proteome</keyword>
<protein>
    <submittedName>
        <fullName evidence="3">Uncharacterized protein</fullName>
    </submittedName>
</protein>
<dbReference type="OrthoDB" id="5107029at2759"/>
<proteinExistence type="predicted"/>
<dbReference type="EMBL" id="JAOQAZ010000002">
    <property type="protein sequence ID" value="KAJ4270118.1"/>
    <property type="molecule type" value="Genomic_DNA"/>
</dbReference>
<evidence type="ECO:0000256" key="1">
    <source>
        <dbReference type="SAM" id="MobiDB-lite"/>
    </source>
</evidence>
<comment type="caution">
    <text evidence="3">The sequence shown here is derived from an EMBL/GenBank/DDBJ whole genome shotgun (WGS) entry which is preliminary data.</text>
</comment>
<reference evidence="3" key="1">
    <citation type="submission" date="2022-09" db="EMBL/GenBank/DDBJ databases">
        <title>Fusarium specimens isolated from Avocado Roots.</title>
        <authorList>
            <person name="Stajich J."/>
            <person name="Roper C."/>
            <person name="Heimlech-Rivalta G."/>
        </authorList>
    </citation>
    <scope>NUCLEOTIDE SEQUENCE</scope>
    <source>
        <strain evidence="3">CF00136</strain>
    </source>
</reference>
<organism evidence="3 4">
    <name type="scientific">Fusarium torreyae</name>
    <dbReference type="NCBI Taxonomy" id="1237075"/>
    <lineage>
        <taxon>Eukaryota</taxon>
        <taxon>Fungi</taxon>
        <taxon>Dikarya</taxon>
        <taxon>Ascomycota</taxon>
        <taxon>Pezizomycotina</taxon>
        <taxon>Sordariomycetes</taxon>
        <taxon>Hypocreomycetidae</taxon>
        <taxon>Hypocreales</taxon>
        <taxon>Nectriaceae</taxon>
        <taxon>Fusarium</taxon>
    </lineage>
</organism>